<dbReference type="PANTHER" id="PTHR21319:SF0">
    <property type="entry name" value="AND RING FINGER DOMAIN PROTEIN, PUTATIVE (AFU_ORTHOLOGUE AFUA_1G08900)-RELATED"/>
    <property type="match status" value="1"/>
</dbReference>
<reference evidence="10" key="1">
    <citation type="submission" date="2018-06" db="EMBL/GenBank/DDBJ databases">
        <authorList>
            <person name="Guldener U."/>
        </authorList>
    </citation>
    <scope>NUCLEOTIDE SEQUENCE [LARGE SCALE GENOMIC DNA]</scope>
    <source>
        <strain evidence="10">UTAD17</strain>
    </source>
</reference>
<dbReference type="InterPro" id="IPR037274">
    <property type="entry name" value="Znf_CHY_sf"/>
</dbReference>
<dbReference type="OrthoDB" id="3971412at2759"/>
<evidence type="ECO:0000259" key="6">
    <source>
        <dbReference type="PROSITE" id="PS50089"/>
    </source>
</evidence>
<dbReference type="SUPFAM" id="SSF161219">
    <property type="entry name" value="CHY zinc finger-like"/>
    <property type="match status" value="1"/>
</dbReference>
<dbReference type="InterPro" id="IPR039512">
    <property type="entry name" value="RCHY1_zinc-ribbon"/>
</dbReference>
<dbReference type="PROSITE" id="PS50089">
    <property type="entry name" value="ZF_RING_2"/>
    <property type="match status" value="1"/>
</dbReference>
<dbReference type="InterPro" id="IPR008913">
    <property type="entry name" value="Znf_CHY"/>
</dbReference>
<evidence type="ECO:0000313" key="9">
    <source>
        <dbReference type="EMBL" id="SSD61607.1"/>
    </source>
</evidence>
<organism evidence="9 10">
    <name type="scientific">Saccharomycodes ludwigii</name>
    <dbReference type="NCBI Taxonomy" id="36035"/>
    <lineage>
        <taxon>Eukaryota</taxon>
        <taxon>Fungi</taxon>
        <taxon>Dikarya</taxon>
        <taxon>Ascomycota</taxon>
        <taxon>Saccharomycotina</taxon>
        <taxon>Saccharomycetes</taxon>
        <taxon>Saccharomycodales</taxon>
        <taxon>Saccharomycodaceae</taxon>
        <taxon>Saccharomycodes</taxon>
    </lineage>
</organism>
<dbReference type="AlphaFoldDB" id="A0A376BAE6"/>
<dbReference type="InterPro" id="IPR013083">
    <property type="entry name" value="Znf_RING/FYVE/PHD"/>
</dbReference>
<evidence type="ECO:0000259" key="7">
    <source>
        <dbReference type="PROSITE" id="PS51266"/>
    </source>
</evidence>
<keyword evidence="10" id="KW-1185">Reference proteome</keyword>
<keyword evidence="3" id="KW-0862">Zinc</keyword>
<dbReference type="VEuPathDB" id="FungiDB:SCODWIG_03368"/>
<feature type="domain" description="RING-type" evidence="6">
    <location>
        <begin position="494"/>
        <end position="537"/>
    </location>
</feature>
<evidence type="ECO:0000256" key="5">
    <source>
        <dbReference type="SAM" id="MobiDB-lite"/>
    </source>
</evidence>
<feature type="region of interest" description="Disordered" evidence="5">
    <location>
        <begin position="267"/>
        <end position="288"/>
    </location>
</feature>
<dbReference type="InterPro" id="IPR037275">
    <property type="entry name" value="Znf_CTCHY_sf"/>
</dbReference>
<feature type="compositionally biased region" description="Polar residues" evidence="5">
    <location>
        <begin position="686"/>
        <end position="700"/>
    </location>
</feature>
<dbReference type="EMBL" id="UFAJ01000786">
    <property type="protein sequence ID" value="SSD61607.1"/>
    <property type="molecule type" value="Genomic_DNA"/>
</dbReference>
<dbReference type="SUPFAM" id="SSF161245">
    <property type="entry name" value="Zinc hairpin stack"/>
    <property type="match status" value="1"/>
</dbReference>
<keyword evidence="2 4" id="KW-0863">Zinc-finger</keyword>
<dbReference type="SUPFAM" id="SSF57850">
    <property type="entry name" value="RING/U-box"/>
    <property type="match status" value="1"/>
</dbReference>
<dbReference type="SMART" id="SM00184">
    <property type="entry name" value="RING"/>
    <property type="match status" value="1"/>
</dbReference>
<dbReference type="Pfam" id="PF13639">
    <property type="entry name" value="zf-RING_2"/>
    <property type="match status" value="1"/>
</dbReference>
<evidence type="ECO:0000256" key="1">
    <source>
        <dbReference type="ARBA" id="ARBA00022723"/>
    </source>
</evidence>
<dbReference type="GO" id="GO:0061630">
    <property type="term" value="F:ubiquitin protein ligase activity"/>
    <property type="evidence" value="ECO:0007669"/>
    <property type="project" value="TreeGrafter"/>
</dbReference>
<feature type="compositionally biased region" description="Low complexity" evidence="5">
    <location>
        <begin position="621"/>
        <end position="633"/>
    </location>
</feature>
<feature type="region of interest" description="Disordered" evidence="5">
    <location>
        <begin position="666"/>
        <end position="700"/>
    </location>
</feature>
<protein>
    <recommendedName>
        <fullName evidence="11">RING-type domain-containing protein</fullName>
    </recommendedName>
</protein>
<dbReference type="Gene3D" id="2.20.28.10">
    <property type="match status" value="1"/>
</dbReference>
<dbReference type="Pfam" id="PF05495">
    <property type="entry name" value="zf-CHY"/>
    <property type="match status" value="1"/>
</dbReference>
<keyword evidence="1" id="KW-0479">Metal-binding</keyword>
<evidence type="ECO:0000259" key="8">
    <source>
        <dbReference type="PROSITE" id="PS51270"/>
    </source>
</evidence>
<feature type="region of interest" description="Disordered" evidence="5">
    <location>
        <begin position="430"/>
        <end position="455"/>
    </location>
</feature>
<dbReference type="InterPro" id="IPR017921">
    <property type="entry name" value="Znf_CTCHY"/>
</dbReference>
<proteinExistence type="predicted"/>
<evidence type="ECO:0000256" key="4">
    <source>
        <dbReference type="PROSITE-ProRule" id="PRU00601"/>
    </source>
</evidence>
<dbReference type="Proteomes" id="UP000262825">
    <property type="component" value="Unassembled WGS sequence"/>
</dbReference>
<feature type="domain" description="CHY-type" evidence="7">
    <location>
        <begin position="297"/>
        <end position="366"/>
    </location>
</feature>
<dbReference type="GO" id="GO:0008270">
    <property type="term" value="F:zinc ion binding"/>
    <property type="evidence" value="ECO:0007669"/>
    <property type="project" value="UniProtKB-KW"/>
</dbReference>
<dbReference type="Pfam" id="PF14599">
    <property type="entry name" value="zinc_ribbon_6"/>
    <property type="match status" value="1"/>
</dbReference>
<dbReference type="GO" id="GO:0005634">
    <property type="term" value="C:nucleus"/>
    <property type="evidence" value="ECO:0007669"/>
    <property type="project" value="TreeGrafter"/>
</dbReference>
<dbReference type="Gene3D" id="3.30.40.10">
    <property type="entry name" value="Zinc/RING finger domain, C3HC4 (zinc finger)"/>
    <property type="match status" value="1"/>
</dbReference>
<accession>A0A376BAE6</accession>
<dbReference type="PROSITE" id="PS51266">
    <property type="entry name" value="ZF_CHY"/>
    <property type="match status" value="1"/>
</dbReference>
<feature type="compositionally biased region" description="Polar residues" evidence="5">
    <location>
        <begin position="9"/>
        <end position="30"/>
    </location>
</feature>
<dbReference type="GO" id="GO:0016567">
    <property type="term" value="P:protein ubiquitination"/>
    <property type="evidence" value="ECO:0007669"/>
    <property type="project" value="TreeGrafter"/>
</dbReference>
<feature type="compositionally biased region" description="Low complexity" evidence="5">
    <location>
        <begin position="666"/>
        <end position="685"/>
    </location>
</feature>
<dbReference type="InterPro" id="IPR001841">
    <property type="entry name" value="Znf_RING"/>
</dbReference>
<sequence length="814" mass="94002">MHDKETRLNKSPSGDTMNNHNNSTFKTGNTAVPKDKNNDENTSAITSVSYWTRKFQMSTFLNDLQNGISFSNAITRLQTMGALMEQIIQENIDLYEEDEEEKEMEGDIKVDTTNKIPTNISHEEEEKGKEIKENDTVSEKDVYKETAEYQHINSKKIQQEEVTDERSNSKIPAKMLLNEVIIPRDKELFIDSPLYKEMVTISEEEKLNHEVLRQKIFKIKDLEGLNQQTKAFMIQKLMMGRYTVNKTGREGDIDILYDDTNVVGDTSDDDKECSSNDNTFPSPPPPILTDKDTEPPLYSDPFGCQHYMRNCKLCCNQCKGWYMCRFCHDEQVQSHNMIRSKTKWIMCLFCHNVQHPDSANCNKCGQSFAVYFCDKCKLYDNDEDKDIYHCDKCKICRLGLGLGLDYFHCDTCKACMPIELQDDEDKDLDSDIEMDKTNTDTEYNSNQQKQTQDELETNLVSEHKLKKIEELKKKKQKLKIKQHKCIDGNTKSNCPICGEYMFTSTRPVMYMQPCSHSIHKHCFDEYTKHSYKCPVCQVSVIDMELQFKILDKEIEEQPLPKPYCYWRCVYKCNDCNARGTCNYHILGLKCGNCFSYNTVQLQLIKPNTATSNSAAAEERSGSNSSLGINNGTNTHNSNQTIILDENIARRNEFLLRQHFQKGNNSGSMFNFGGSNNNNNNSDSSMPVSNQPYDTNSISNNTKLDNYMNNYFRYDDDDDDDDNDELSLSDFAQNFKNFLTQQNYSQRFKDFVSSNTLTFTSYNYNNEAHKEKNESKDDTDTNTTSSLLSDLSTAFKLFLNQQNPVESEYEEESKD</sequence>
<feature type="region of interest" description="Disordered" evidence="5">
    <location>
        <begin position="1"/>
        <end position="41"/>
    </location>
</feature>
<evidence type="ECO:0000313" key="10">
    <source>
        <dbReference type="Proteomes" id="UP000262825"/>
    </source>
</evidence>
<feature type="compositionally biased region" description="Polar residues" evidence="5">
    <location>
        <begin position="440"/>
        <end position="450"/>
    </location>
</feature>
<name>A0A376BAE6_9ASCO</name>
<dbReference type="GO" id="GO:0006511">
    <property type="term" value="P:ubiquitin-dependent protein catabolic process"/>
    <property type="evidence" value="ECO:0007669"/>
    <property type="project" value="TreeGrafter"/>
</dbReference>
<evidence type="ECO:0008006" key="11">
    <source>
        <dbReference type="Google" id="ProtNLM"/>
    </source>
</evidence>
<dbReference type="CDD" id="cd16464">
    <property type="entry name" value="RING-H2_Pirh2-like"/>
    <property type="match status" value="1"/>
</dbReference>
<feature type="region of interest" description="Disordered" evidence="5">
    <location>
        <begin position="612"/>
        <end position="637"/>
    </location>
</feature>
<evidence type="ECO:0000256" key="2">
    <source>
        <dbReference type="ARBA" id="ARBA00022771"/>
    </source>
</evidence>
<feature type="domain" description="CTCHY-type" evidence="8">
    <location>
        <begin position="368"/>
        <end position="435"/>
    </location>
</feature>
<dbReference type="PANTHER" id="PTHR21319">
    <property type="entry name" value="RING FINGER AND CHY ZINC FINGER DOMAIN-CONTAINING PROTEIN 1"/>
    <property type="match status" value="1"/>
</dbReference>
<gene>
    <name evidence="9" type="ORF">SCODWIG_03368</name>
</gene>
<evidence type="ECO:0000256" key="3">
    <source>
        <dbReference type="ARBA" id="ARBA00022833"/>
    </source>
</evidence>
<dbReference type="PROSITE" id="PS51270">
    <property type="entry name" value="ZF_CTCHY"/>
    <property type="match status" value="1"/>
</dbReference>